<evidence type="ECO:0000256" key="1">
    <source>
        <dbReference type="PROSITE-ProRule" id="PRU00042"/>
    </source>
</evidence>
<keyword evidence="1" id="KW-0862">Zinc</keyword>
<dbReference type="InterPro" id="IPR013087">
    <property type="entry name" value="Znf_C2H2_type"/>
</dbReference>
<accession>A0A5N5L813</accession>
<dbReference type="PROSITE" id="PS00028">
    <property type="entry name" value="ZINC_FINGER_C2H2_1"/>
    <property type="match status" value="1"/>
</dbReference>
<name>A0A5N5L813_9ROSI</name>
<sequence>MGMLLGSGWRGSEEGDRIGVAVDEGEKNGDRIRSLGCVEVAKRVVIVLLESWVSGLMVMWVSGFIMHYQPIHADLEMDTDLEPAAAAILQQPCLETAAEIHSTTGAAAGNFPPTTVAPIAAAPPCPRCVEVAKRVVIVLLESWVSRLMVMWVSGFIMHYPLYCSLKLKSSFYKALVIFPSEKSVYLSFFSCLSRSVPCRRHENNPLDLNNLPEDCSRDGKQVLDEGSSPGYRKKKSGAKNGKEECDKVYECRFCSLKFCKSQALGGHMNRHRQGKVMSSLSSPSFNMY</sequence>
<dbReference type="GO" id="GO:0008270">
    <property type="term" value="F:zinc ion binding"/>
    <property type="evidence" value="ECO:0007669"/>
    <property type="project" value="UniProtKB-KW"/>
</dbReference>
<dbReference type="GO" id="GO:0003700">
    <property type="term" value="F:DNA-binding transcription factor activity"/>
    <property type="evidence" value="ECO:0007669"/>
    <property type="project" value="InterPro"/>
</dbReference>
<keyword evidence="1" id="KW-0479">Metal-binding</keyword>
<keyword evidence="1" id="KW-0863">Zinc-finger</keyword>
<dbReference type="Proteomes" id="UP000326939">
    <property type="component" value="Chromosome 10"/>
</dbReference>
<dbReference type="AlphaFoldDB" id="A0A5N5L813"/>
<gene>
    <name evidence="3" type="ORF">DKX38_015734</name>
</gene>
<dbReference type="PANTHER" id="PTHR45730:SF32">
    <property type="entry name" value="ZINC FINGER PROTEIN JAGGED"/>
    <property type="match status" value="1"/>
</dbReference>
<keyword evidence="4" id="KW-1185">Reference proteome</keyword>
<dbReference type="Gene3D" id="3.30.160.60">
    <property type="entry name" value="Classic Zinc Finger"/>
    <property type="match status" value="1"/>
</dbReference>
<evidence type="ECO:0000313" key="3">
    <source>
        <dbReference type="EMBL" id="KAB5538201.1"/>
    </source>
</evidence>
<protein>
    <recommendedName>
        <fullName evidence="2">C2H2-type domain-containing protein</fullName>
    </recommendedName>
</protein>
<evidence type="ECO:0000313" key="4">
    <source>
        <dbReference type="Proteomes" id="UP000326939"/>
    </source>
</evidence>
<dbReference type="PROSITE" id="PS50157">
    <property type="entry name" value="ZINC_FINGER_C2H2_2"/>
    <property type="match status" value="1"/>
</dbReference>
<organism evidence="3 4">
    <name type="scientific">Salix brachista</name>
    <dbReference type="NCBI Taxonomy" id="2182728"/>
    <lineage>
        <taxon>Eukaryota</taxon>
        <taxon>Viridiplantae</taxon>
        <taxon>Streptophyta</taxon>
        <taxon>Embryophyta</taxon>
        <taxon>Tracheophyta</taxon>
        <taxon>Spermatophyta</taxon>
        <taxon>Magnoliopsida</taxon>
        <taxon>eudicotyledons</taxon>
        <taxon>Gunneridae</taxon>
        <taxon>Pentapetalae</taxon>
        <taxon>rosids</taxon>
        <taxon>fabids</taxon>
        <taxon>Malpighiales</taxon>
        <taxon>Salicaceae</taxon>
        <taxon>Saliceae</taxon>
        <taxon>Salix</taxon>
    </lineage>
</organism>
<reference evidence="4" key="1">
    <citation type="journal article" date="2019" name="Gigascience">
        <title>De novo genome assembly of the endangered Acer yangbiense, a plant species with extremely small populations endemic to Yunnan Province, China.</title>
        <authorList>
            <person name="Yang J."/>
            <person name="Wariss H.M."/>
            <person name="Tao L."/>
            <person name="Zhang R."/>
            <person name="Yun Q."/>
            <person name="Hollingsworth P."/>
            <person name="Dao Z."/>
            <person name="Luo G."/>
            <person name="Guo H."/>
            <person name="Ma Y."/>
            <person name="Sun W."/>
        </authorList>
    </citation>
    <scope>NUCLEOTIDE SEQUENCE [LARGE SCALE GENOMIC DNA]</scope>
    <source>
        <strain evidence="4">cv. br00</strain>
    </source>
</reference>
<evidence type="ECO:0000259" key="2">
    <source>
        <dbReference type="PROSITE" id="PS50157"/>
    </source>
</evidence>
<dbReference type="InterPro" id="IPR045320">
    <property type="entry name" value="JAGGED/SL1-like"/>
</dbReference>
<dbReference type="PANTHER" id="PTHR45730">
    <property type="entry name" value="ZINC FINGER PROTEIN JAGGED"/>
    <property type="match status" value="1"/>
</dbReference>
<dbReference type="EMBL" id="VDCV01000010">
    <property type="protein sequence ID" value="KAB5538201.1"/>
    <property type="molecule type" value="Genomic_DNA"/>
</dbReference>
<proteinExistence type="predicted"/>
<feature type="domain" description="C2H2-type" evidence="2">
    <location>
        <begin position="249"/>
        <end position="276"/>
    </location>
</feature>
<comment type="caution">
    <text evidence="3">The sequence shown here is derived from an EMBL/GenBank/DDBJ whole genome shotgun (WGS) entry which is preliminary data.</text>
</comment>